<keyword evidence="2" id="KW-1185">Reference proteome</keyword>
<proteinExistence type="predicted"/>
<sequence>MTTNLSSVSFEQGLHHCDDVQPLYCEVLRCYLEEFSPLLDENSLLADDEEAKIKLHTLKSLTATVGAYEFSEFVGQLFKKWPQLSETEKRQEVRQVNYFLFEVNQKVQHYCNENSSTD</sequence>
<reference evidence="1 2" key="1">
    <citation type="submission" date="2017-06" db="EMBL/GenBank/DDBJ databases">
        <title>Complete genome sequence of Idiomarina piscisalsi strain 10PY1A isolated from soil of Soudi Arabia.</title>
        <authorList>
            <person name="Kim M.-C."/>
            <person name="Jung B.K."/>
            <person name="Budiyanto F."/>
            <person name="Nzila A."/>
            <person name="Shin J.-H."/>
        </authorList>
    </citation>
    <scope>NUCLEOTIDE SEQUENCE [LARGE SCALE GENOMIC DNA]</scope>
    <source>
        <strain evidence="1 2">10PY1A</strain>
    </source>
</reference>
<dbReference type="EMBL" id="CP022133">
    <property type="protein sequence ID" value="ASG66469.1"/>
    <property type="molecule type" value="Genomic_DNA"/>
</dbReference>
<dbReference type="SUPFAM" id="SSF47226">
    <property type="entry name" value="Histidine-containing phosphotransfer domain, HPT domain"/>
    <property type="match status" value="1"/>
</dbReference>
<evidence type="ECO:0000313" key="1">
    <source>
        <dbReference type="EMBL" id="ASG66469.1"/>
    </source>
</evidence>
<accession>A0ABN5ARG6</accession>
<protein>
    <submittedName>
        <fullName evidence="1">Signal transduction protein</fullName>
    </submittedName>
</protein>
<dbReference type="RefSeq" id="WP_088768840.1">
    <property type="nucleotide sequence ID" value="NZ_CP022133.1"/>
</dbReference>
<dbReference type="InterPro" id="IPR036641">
    <property type="entry name" value="HPT_dom_sf"/>
</dbReference>
<organism evidence="1 2">
    <name type="scientific">Idiomarina piscisalsi</name>
    <dbReference type="NCBI Taxonomy" id="1096243"/>
    <lineage>
        <taxon>Bacteria</taxon>
        <taxon>Pseudomonadati</taxon>
        <taxon>Pseudomonadota</taxon>
        <taxon>Gammaproteobacteria</taxon>
        <taxon>Alteromonadales</taxon>
        <taxon>Idiomarinaceae</taxon>
        <taxon>Idiomarina</taxon>
    </lineage>
</organism>
<name>A0ABN5ARG6_9GAMM</name>
<dbReference type="Proteomes" id="UP000197717">
    <property type="component" value="Chromosome"/>
</dbReference>
<evidence type="ECO:0000313" key="2">
    <source>
        <dbReference type="Proteomes" id="UP000197717"/>
    </source>
</evidence>
<dbReference type="Gene3D" id="1.20.120.160">
    <property type="entry name" value="HPT domain"/>
    <property type="match status" value="1"/>
</dbReference>
<gene>
    <name evidence="1" type="ORF">CEW91_10125</name>
</gene>